<dbReference type="PANTHER" id="PTHR43745">
    <property type="entry name" value="NITROREDUCTASE MJ1384-RELATED"/>
    <property type="match status" value="1"/>
</dbReference>
<dbReference type="PANTHER" id="PTHR43745:SF2">
    <property type="entry name" value="NITROREDUCTASE MJ1384-RELATED"/>
    <property type="match status" value="1"/>
</dbReference>
<evidence type="ECO:0000313" key="2">
    <source>
        <dbReference type="EMBL" id="TNX93569.1"/>
    </source>
</evidence>
<feature type="domain" description="Nitroreductase" evidence="1">
    <location>
        <begin position="49"/>
        <end position="203"/>
    </location>
</feature>
<dbReference type="GO" id="GO:0016491">
    <property type="term" value="F:oxidoreductase activity"/>
    <property type="evidence" value="ECO:0007669"/>
    <property type="project" value="InterPro"/>
</dbReference>
<gene>
    <name evidence="2" type="ORF">FHY67_03775</name>
</gene>
<sequence length="224" mass="25596">MTWVNLGNPVPKQKVDKYIPYKWDLSNKSIRLDEPEIFTPIPFTQVMFERKSQRSFKLVSIDHLSHLLWLTNRVKDCIDSTMGFPITLRPVPSAGAIHPIHILINSPYTDIWWRYDPFCHSLWPINKENKYFINVRRDCEKILNCNSASLILLIAEPQKTSSKYTDGASLVWRDAGVLLGNLALVASYLNINFCPIGALLPTEIDEKKQLVTVGMAVLDAIKID</sequence>
<dbReference type="EMBL" id="VFBM01000002">
    <property type="protein sequence ID" value="TNX93569.1"/>
    <property type="molecule type" value="Genomic_DNA"/>
</dbReference>
<protein>
    <submittedName>
        <fullName evidence="2">SagB/ThcOx family dehydrogenase</fullName>
    </submittedName>
</protein>
<dbReference type="InterPro" id="IPR052544">
    <property type="entry name" value="Bacteriocin_Proc_Enz"/>
</dbReference>
<dbReference type="Pfam" id="PF00881">
    <property type="entry name" value="Nitroreductase"/>
    <property type="match status" value="1"/>
</dbReference>
<organism evidence="2 3">
    <name type="scientific">Acinetobacter radioresistens</name>
    <dbReference type="NCBI Taxonomy" id="40216"/>
    <lineage>
        <taxon>Bacteria</taxon>
        <taxon>Pseudomonadati</taxon>
        <taxon>Pseudomonadota</taxon>
        <taxon>Gammaproteobacteria</taxon>
        <taxon>Moraxellales</taxon>
        <taxon>Moraxellaceae</taxon>
        <taxon>Acinetobacter</taxon>
    </lineage>
</organism>
<comment type="caution">
    <text evidence="2">The sequence shown here is derived from an EMBL/GenBank/DDBJ whole genome shotgun (WGS) entry which is preliminary data.</text>
</comment>
<dbReference type="InterPro" id="IPR029479">
    <property type="entry name" value="Nitroreductase"/>
</dbReference>
<dbReference type="InterPro" id="IPR000415">
    <property type="entry name" value="Nitroreductase-like"/>
</dbReference>
<dbReference type="Proteomes" id="UP000314285">
    <property type="component" value="Unassembled WGS sequence"/>
</dbReference>
<dbReference type="AlphaFoldDB" id="A0A8H2PVB9"/>
<evidence type="ECO:0000259" key="1">
    <source>
        <dbReference type="Pfam" id="PF00881"/>
    </source>
</evidence>
<reference evidence="2 3" key="1">
    <citation type="submission" date="2019-06" db="EMBL/GenBank/DDBJ databases">
        <title>Genome of Acinetobacter radioresistens APH1, a phenol degrading strain.</title>
        <authorList>
            <person name="Liu Y."/>
        </authorList>
    </citation>
    <scope>NUCLEOTIDE SEQUENCE [LARGE SCALE GENOMIC DNA]</scope>
    <source>
        <strain evidence="2 3">APH1</strain>
    </source>
</reference>
<dbReference type="RefSeq" id="WP_005015336.1">
    <property type="nucleotide sequence ID" value="NZ_CABKOV010000018.1"/>
</dbReference>
<proteinExistence type="predicted"/>
<dbReference type="SUPFAM" id="SSF55469">
    <property type="entry name" value="FMN-dependent nitroreductase-like"/>
    <property type="match status" value="1"/>
</dbReference>
<dbReference type="Gene3D" id="3.40.109.10">
    <property type="entry name" value="NADH Oxidase"/>
    <property type="match status" value="1"/>
</dbReference>
<accession>A0A8H2PVB9</accession>
<name>A0A8H2PVB9_ACIRA</name>
<evidence type="ECO:0000313" key="3">
    <source>
        <dbReference type="Proteomes" id="UP000314285"/>
    </source>
</evidence>